<sequence length="117" mass="12993">MEEGREEGAKLPANTAMEKVGAEARGVGKVAVDKGKTIKDQCPVPGVNLESQDEQSGETPFVTVKNIIVHQILEETAESLKEDEVLIKQDLRQVRVSEQELQDKLERLENAARRNNL</sequence>
<proteinExistence type="predicted"/>
<evidence type="ECO:0000313" key="1">
    <source>
        <dbReference type="EMBL" id="KAJ1187615.1"/>
    </source>
</evidence>
<organism evidence="1 2">
    <name type="scientific">Pleurodeles waltl</name>
    <name type="common">Iberian ribbed newt</name>
    <dbReference type="NCBI Taxonomy" id="8319"/>
    <lineage>
        <taxon>Eukaryota</taxon>
        <taxon>Metazoa</taxon>
        <taxon>Chordata</taxon>
        <taxon>Craniata</taxon>
        <taxon>Vertebrata</taxon>
        <taxon>Euteleostomi</taxon>
        <taxon>Amphibia</taxon>
        <taxon>Batrachia</taxon>
        <taxon>Caudata</taxon>
        <taxon>Salamandroidea</taxon>
        <taxon>Salamandridae</taxon>
        <taxon>Pleurodelinae</taxon>
        <taxon>Pleurodeles</taxon>
    </lineage>
</organism>
<dbReference type="EMBL" id="JANPWB010000005">
    <property type="protein sequence ID" value="KAJ1187615.1"/>
    <property type="molecule type" value="Genomic_DNA"/>
</dbReference>
<dbReference type="AlphaFoldDB" id="A0AAV7UF60"/>
<reference evidence="1" key="1">
    <citation type="journal article" date="2022" name="bioRxiv">
        <title>Sequencing and chromosome-scale assembly of the giantPleurodeles waltlgenome.</title>
        <authorList>
            <person name="Brown T."/>
            <person name="Elewa A."/>
            <person name="Iarovenko S."/>
            <person name="Subramanian E."/>
            <person name="Araus A.J."/>
            <person name="Petzold A."/>
            <person name="Susuki M."/>
            <person name="Suzuki K.-i.T."/>
            <person name="Hayashi T."/>
            <person name="Toyoda A."/>
            <person name="Oliveira C."/>
            <person name="Osipova E."/>
            <person name="Leigh N.D."/>
            <person name="Simon A."/>
            <person name="Yun M.H."/>
        </authorList>
    </citation>
    <scope>NUCLEOTIDE SEQUENCE</scope>
    <source>
        <strain evidence="1">20211129_DDA</strain>
        <tissue evidence="1">Liver</tissue>
    </source>
</reference>
<name>A0AAV7UF60_PLEWA</name>
<protein>
    <submittedName>
        <fullName evidence="1">Uncharacterized protein</fullName>
    </submittedName>
</protein>
<comment type="caution">
    <text evidence="1">The sequence shown here is derived from an EMBL/GenBank/DDBJ whole genome shotgun (WGS) entry which is preliminary data.</text>
</comment>
<keyword evidence="2" id="KW-1185">Reference proteome</keyword>
<evidence type="ECO:0000313" key="2">
    <source>
        <dbReference type="Proteomes" id="UP001066276"/>
    </source>
</evidence>
<accession>A0AAV7UF60</accession>
<dbReference type="Proteomes" id="UP001066276">
    <property type="component" value="Chromosome 3_1"/>
</dbReference>
<gene>
    <name evidence="1" type="ORF">NDU88_004390</name>
</gene>